<feature type="transmembrane region" description="Helical" evidence="6">
    <location>
        <begin position="347"/>
        <end position="367"/>
    </location>
</feature>
<dbReference type="InterPro" id="IPR036249">
    <property type="entry name" value="Thioredoxin-like_sf"/>
</dbReference>
<comment type="subcellular location">
    <subcellularLocation>
        <location evidence="1">Membrane</location>
        <topology evidence="1">Multi-pass membrane protein</topology>
    </subcellularLocation>
</comment>
<dbReference type="Gene3D" id="3.40.30.10">
    <property type="entry name" value="Glutaredoxin"/>
    <property type="match status" value="1"/>
</dbReference>
<feature type="domain" description="Cytochrome C biogenesis protein transmembrane" evidence="7">
    <location>
        <begin position="304"/>
        <end position="518"/>
    </location>
</feature>
<feature type="transmembrane region" description="Helical" evidence="6">
    <location>
        <begin position="525"/>
        <end position="546"/>
    </location>
</feature>
<evidence type="ECO:0000256" key="6">
    <source>
        <dbReference type="SAM" id="Phobius"/>
    </source>
</evidence>
<feature type="transmembrane region" description="Helical" evidence="6">
    <location>
        <begin position="302"/>
        <end position="326"/>
    </location>
</feature>
<sequence length="728" mass="77290">MIKFSTLRTLVLPIVVGFGLVGQSPNTAWAKTSELFSVPAVSAKLITVQNAVAKDSATISAGLDLVLGDGWKTYWRSPGEVGLPPQIDWSGSKNVADVEILWPAPTRFTAFGIENFGYGNEVVLPVQVQLEQPGEPVSLVANVSLLTCSDICVPQNFVLNLVLPSGSGIDQDVADRISAFVERVPLEGKATRIGSATLHLDEGFTELTVSASSDVPFKQPDVFPELGIGTALGKPDIRLGGGGRQLWARFPVLSHDETLSAEPLLTITDVTGRAITVSPDLVGTPPVPPFRLDAFAPGLDQIAWIAVIAFLGGMILNVMPCVLPVLSIKLSSALKHQGRDQLAIRGGFLAAAAGVMVFMWGLAAALFALQQLGTVVGWGLQFQSPVFLALMFTILSVFSANLFGLFEFSLPSRLQTQLADTGRGHGYASDFLTGMFGAVMATPCSAPFLGTAIAFALAGRGIDLLVVFTFLGLGLAIPYLTVAAAPKLITVLPKPGRWMIGLKLVLGALLIITALWIFWVLTGVAGVRSAVAVAALSAVLVMVISLGTMAPRLRWAGVAVFSLLPLIASSMLAQQVTAQGEPQAHNWVTFDRAEIARLVSRGEVVFVDVTADWCLTCKANKALVLDRDPVLSVLQAEDVTPMQADWTRPDEAISRYLAQFGRFGIPFNAVYGPGAPEGIVLSEILSSSAVLQAVEDARRRIPDVEKLTQDLVATVPVPSADVSSKPRE</sequence>
<evidence type="ECO:0000259" key="8">
    <source>
        <dbReference type="Pfam" id="PF11412"/>
    </source>
</evidence>
<dbReference type="GO" id="GO:0016020">
    <property type="term" value="C:membrane"/>
    <property type="evidence" value="ECO:0007669"/>
    <property type="project" value="UniProtKB-SubCell"/>
</dbReference>
<evidence type="ECO:0000313" key="10">
    <source>
        <dbReference type="Proteomes" id="UP001057991"/>
    </source>
</evidence>
<dbReference type="GO" id="GO:0015035">
    <property type="term" value="F:protein-disulfide reductase activity"/>
    <property type="evidence" value="ECO:0007669"/>
    <property type="project" value="TreeGrafter"/>
</dbReference>
<evidence type="ECO:0000259" key="7">
    <source>
        <dbReference type="Pfam" id="PF02683"/>
    </source>
</evidence>
<feature type="domain" description="Thiol:disulfide interchange protein DsbD N-terminal" evidence="8">
    <location>
        <begin position="45"/>
        <end position="156"/>
    </location>
</feature>
<dbReference type="Pfam" id="PF11412">
    <property type="entry name" value="DsbD_N"/>
    <property type="match status" value="1"/>
</dbReference>
<gene>
    <name evidence="9" type="ORF">K3X48_15585</name>
</gene>
<evidence type="ECO:0000256" key="1">
    <source>
        <dbReference type="ARBA" id="ARBA00004141"/>
    </source>
</evidence>
<geneLocation type="plasmid" evidence="9 10">
    <name>unnamed1</name>
</geneLocation>
<dbReference type="InterPro" id="IPR003834">
    <property type="entry name" value="Cyt_c_assmbl_TM_dom"/>
</dbReference>
<keyword evidence="5 6" id="KW-0472">Membrane</keyword>
<evidence type="ECO:0000313" key="9">
    <source>
        <dbReference type="EMBL" id="UWP97054.1"/>
    </source>
</evidence>
<keyword evidence="2 6" id="KW-0812">Transmembrane</keyword>
<evidence type="ECO:0000256" key="3">
    <source>
        <dbReference type="ARBA" id="ARBA00022748"/>
    </source>
</evidence>
<feature type="transmembrane region" description="Helical" evidence="6">
    <location>
        <begin position="387"/>
        <end position="410"/>
    </location>
</feature>
<dbReference type="PANTHER" id="PTHR32234">
    <property type="entry name" value="THIOL:DISULFIDE INTERCHANGE PROTEIN DSBD"/>
    <property type="match status" value="1"/>
</dbReference>
<dbReference type="Pfam" id="PF13899">
    <property type="entry name" value="Thioredoxin_7"/>
    <property type="match status" value="1"/>
</dbReference>
<protein>
    <submittedName>
        <fullName evidence="9">Thioredoxin family protein</fullName>
    </submittedName>
</protein>
<dbReference type="Pfam" id="PF02683">
    <property type="entry name" value="DsbD_TM"/>
    <property type="match status" value="1"/>
</dbReference>
<dbReference type="PANTHER" id="PTHR32234:SF3">
    <property type="entry name" value="SUPPRESSION OF COPPER SENSITIVITY PROTEIN"/>
    <property type="match status" value="1"/>
</dbReference>
<dbReference type="GO" id="GO:0017004">
    <property type="term" value="P:cytochrome complex assembly"/>
    <property type="evidence" value="ECO:0007669"/>
    <property type="project" value="UniProtKB-KW"/>
</dbReference>
<feature type="transmembrane region" description="Helical" evidence="6">
    <location>
        <begin position="498"/>
        <end position="519"/>
    </location>
</feature>
<keyword evidence="4 6" id="KW-1133">Transmembrane helix</keyword>
<feature type="transmembrane region" description="Helical" evidence="6">
    <location>
        <begin position="431"/>
        <end position="458"/>
    </location>
</feature>
<evidence type="ECO:0000256" key="4">
    <source>
        <dbReference type="ARBA" id="ARBA00022989"/>
    </source>
</evidence>
<evidence type="ECO:0000256" key="2">
    <source>
        <dbReference type="ARBA" id="ARBA00022692"/>
    </source>
</evidence>
<feature type="transmembrane region" description="Helical" evidence="6">
    <location>
        <begin position="464"/>
        <end position="486"/>
    </location>
</feature>
<keyword evidence="9" id="KW-0614">Plasmid</keyword>
<dbReference type="EMBL" id="CP080777">
    <property type="protein sequence ID" value="UWP97054.1"/>
    <property type="molecule type" value="Genomic_DNA"/>
</dbReference>
<dbReference type="InterPro" id="IPR028250">
    <property type="entry name" value="DsbDN"/>
</dbReference>
<dbReference type="Proteomes" id="UP001057991">
    <property type="component" value="Plasmid unnamed1"/>
</dbReference>
<dbReference type="InterPro" id="IPR035671">
    <property type="entry name" value="DsbD_gamma"/>
</dbReference>
<reference evidence="9" key="1">
    <citation type="submission" date="2021-08" db="EMBL/GenBank/DDBJ databases">
        <authorList>
            <person name="Nwanade C."/>
            <person name="Wang M."/>
            <person name="Masoudi A."/>
            <person name="Yu Z."/>
            <person name="Liu J."/>
        </authorList>
    </citation>
    <scope>NUCLEOTIDE SEQUENCE</scope>
    <source>
        <strain evidence="9">S056</strain>
        <plasmid evidence="9">unnamed1</plasmid>
    </source>
</reference>
<evidence type="ECO:0000256" key="5">
    <source>
        <dbReference type="ARBA" id="ARBA00023136"/>
    </source>
</evidence>
<feature type="transmembrane region" description="Helical" evidence="6">
    <location>
        <begin position="553"/>
        <end position="573"/>
    </location>
</feature>
<name>A0A9Q9M110_9RHOB</name>
<organism evidence="9 10">
    <name type="scientific">Aliiroseovarius crassostreae</name>
    <dbReference type="NCBI Taxonomy" id="154981"/>
    <lineage>
        <taxon>Bacteria</taxon>
        <taxon>Pseudomonadati</taxon>
        <taxon>Pseudomonadota</taxon>
        <taxon>Alphaproteobacteria</taxon>
        <taxon>Rhodobacterales</taxon>
        <taxon>Paracoccaceae</taxon>
        <taxon>Aliiroseovarius</taxon>
    </lineage>
</organism>
<dbReference type="AlphaFoldDB" id="A0A9Q9M110"/>
<proteinExistence type="predicted"/>
<accession>A0A9Q9M110</accession>
<dbReference type="CDD" id="cd02953">
    <property type="entry name" value="DsbDgamma"/>
    <property type="match status" value="1"/>
</dbReference>
<keyword evidence="3" id="KW-0201">Cytochrome c-type biogenesis</keyword>
<dbReference type="GO" id="GO:0045454">
    <property type="term" value="P:cell redox homeostasis"/>
    <property type="evidence" value="ECO:0007669"/>
    <property type="project" value="TreeGrafter"/>
</dbReference>
<dbReference type="RefSeq" id="WP_259806932.1">
    <property type="nucleotide sequence ID" value="NZ_CP080777.1"/>
</dbReference>
<dbReference type="SUPFAM" id="SSF52833">
    <property type="entry name" value="Thioredoxin-like"/>
    <property type="match status" value="1"/>
</dbReference>